<dbReference type="Pfam" id="PF20979">
    <property type="entry name" value="Arginosuc_syn_C"/>
    <property type="match status" value="1"/>
</dbReference>
<evidence type="ECO:0000313" key="10">
    <source>
        <dbReference type="EMBL" id="PAF11703.1"/>
    </source>
</evidence>
<feature type="domain" description="Arginosuccinate synthase-like N-terminal" evidence="8">
    <location>
        <begin position="1"/>
        <end position="31"/>
    </location>
</feature>
<dbReference type="GO" id="GO:0000053">
    <property type="term" value="P:argininosuccinate metabolic process"/>
    <property type="evidence" value="ECO:0007669"/>
    <property type="project" value="TreeGrafter"/>
</dbReference>
<protein>
    <recommendedName>
        <fullName evidence="2">argininosuccinate synthase</fullName>
        <ecNumber evidence="2">6.3.4.5</ecNumber>
    </recommendedName>
</protein>
<dbReference type="InterPro" id="IPR014729">
    <property type="entry name" value="Rossmann-like_a/b/a_fold"/>
</dbReference>
<dbReference type="EC" id="6.3.4.5" evidence="2"/>
<evidence type="ECO:0000256" key="3">
    <source>
        <dbReference type="ARBA" id="ARBA00022571"/>
    </source>
</evidence>
<keyword evidence="3" id="KW-0055">Arginine biosynthesis</keyword>
<evidence type="ECO:0000256" key="7">
    <source>
        <dbReference type="ARBA" id="ARBA00022840"/>
    </source>
</evidence>
<evidence type="ECO:0000313" key="11">
    <source>
        <dbReference type="Proteomes" id="UP000216133"/>
    </source>
</evidence>
<accession>A0A268QUD7</accession>
<keyword evidence="4 10" id="KW-0436">Ligase</keyword>
<dbReference type="GO" id="GO:0005524">
    <property type="term" value="F:ATP binding"/>
    <property type="evidence" value="ECO:0007669"/>
    <property type="project" value="UniProtKB-KW"/>
</dbReference>
<gene>
    <name evidence="10" type="ORF">CHH61_25875</name>
</gene>
<feature type="non-terminal residue" evidence="10">
    <location>
        <position position="72"/>
    </location>
</feature>
<dbReference type="SUPFAM" id="SSF52402">
    <property type="entry name" value="Adenine nucleotide alpha hydrolases-like"/>
    <property type="match status" value="1"/>
</dbReference>
<dbReference type="GO" id="GO:0005737">
    <property type="term" value="C:cytoplasm"/>
    <property type="evidence" value="ECO:0007669"/>
    <property type="project" value="TreeGrafter"/>
</dbReference>
<organism evidence="10 11">
    <name type="scientific">Shouchella clausii</name>
    <name type="common">Alkalihalobacillus clausii</name>
    <dbReference type="NCBI Taxonomy" id="79880"/>
    <lineage>
        <taxon>Bacteria</taxon>
        <taxon>Bacillati</taxon>
        <taxon>Bacillota</taxon>
        <taxon>Bacilli</taxon>
        <taxon>Bacillales</taxon>
        <taxon>Bacillaceae</taxon>
        <taxon>Shouchella</taxon>
    </lineage>
</organism>
<name>A0A268QUD7_SHOCL</name>
<feature type="domain" description="Arginosuccinate synthase C-terminal" evidence="9">
    <location>
        <begin position="40"/>
        <end position="71"/>
    </location>
</feature>
<keyword evidence="5" id="KW-0028">Amino-acid biosynthesis</keyword>
<comment type="caution">
    <text evidence="10">The sequence shown here is derived from an EMBL/GenBank/DDBJ whole genome shotgun (WGS) entry which is preliminary data.</text>
</comment>
<dbReference type="UniPathway" id="UPA00068">
    <property type="reaction ID" value="UER00113"/>
</dbReference>
<dbReference type="EMBL" id="NPBS01000871">
    <property type="protein sequence ID" value="PAF11703.1"/>
    <property type="molecule type" value="Genomic_DNA"/>
</dbReference>
<evidence type="ECO:0000259" key="9">
    <source>
        <dbReference type="Pfam" id="PF20979"/>
    </source>
</evidence>
<dbReference type="Gene3D" id="3.90.1260.10">
    <property type="entry name" value="Argininosuccinate synthetase, chain A, domain 2"/>
    <property type="match status" value="1"/>
</dbReference>
<dbReference type="GO" id="GO:0006526">
    <property type="term" value="P:L-arginine biosynthetic process"/>
    <property type="evidence" value="ECO:0007669"/>
    <property type="project" value="UniProtKB-UniPathway"/>
</dbReference>
<proteinExistence type="predicted"/>
<evidence type="ECO:0000256" key="5">
    <source>
        <dbReference type="ARBA" id="ARBA00022605"/>
    </source>
</evidence>
<dbReference type="RefSeq" id="WP_176471968.1">
    <property type="nucleotide sequence ID" value="NZ_NPBS01000871.1"/>
</dbReference>
<dbReference type="InterPro" id="IPR048268">
    <property type="entry name" value="Arginosuc_syn_C"/>
</dbReference>
<dbReference type="AlphaFoldDB" id="A0A268QUD7"/>
<dbReference type="Proteomes" id="UP000216133">
    <property type="component" value="Unassembled WGS sequence"/>
</dbReference>
<dbReference type="PANTHER" id="PTHR11587:SF2">
    <property type="entry name" value="ARGININOSUCCINATE SYNTHASE"/>
    <property type="match status" value="1"/>
</dbReference>
<evidence type="ECO:0000256" key="1">
    <source>
        <dbReference type="ARBA" id="ARBA00004967"/>
    </source>
</evidence>
<sequence>LNPDLQVLAPVREWSWSREEEIEYAKQNNIPIPINLDSPYSIDQNLWGRSNECGVLEDPWAAPPEDAYDLTV</sequence>
<comment type="pathway">
    <text evidence="1">Amino-acid biosynthesis; L-arginine biosynthesis; L-arginine from L-ornithine and carbamoyl phosphate: step 2/3.</text>
</comment>
<keyword evidence="7" id="KW-0067">ATP-binding</keyword>
<dbReference type="Gene3D" id="3.40.50.620">
    <property type="entry name" value="HUPs"/>
    <property type="match status" value="1"/>
</dbReference>
<keyword evidence="6" id="KW-0547">Nucleotide-binding</keyword>
<evidence type="ECO:0000259" key="8">
    <source>
        <dbReference type="Pfam" id="PF00764"/>
    </source>
</evidence>
<evidence type="ECO:0000256" key="4">
    <source>
        <dbReference type="ARBA" id="ARBA00022598"/>
    </source>
</evidence>
<dbReference type="InterPro" id="IPR001518">
    <property type="entry name" value="Arginosuc_synth"/>
</dbReference>
<dbReference type="InterPro" id="IPR048267">
    <property type="entry name" value="Arginosuc_syn_N"/>
</dbReference>
<dbReference type="InterPro" id="IPR024074">
    <property type="entry name" value="AS_cat/multimer_dom_body"/>
</dbReference>
<reference evidence="10 11" key="1">
    <citation type="submission" date="2017-07" db="EMBL/GenBank/DDBJ databases">
        <title>Isolation and whole genome analysis of endospore-forming bacteria from heroin.</title>
        <authorList>
            <person name="Kalinowski J."/>
            <person name="Ahrens B."/>
            <person name="Al-Dilaimi A."/>
            <person name="Winkler A."/>
            <person name="Wibberg D."/>
            <person name="Schleenbecker U."/>
            <person name="Ruckert C."/>
            <person name="Wolfel R."/>
            <person name="Grass G."/>
        </authorList>
    </citation>
    <scope>NUCLEOTIDE SEQUENCE [LARGE SCALE GENOMIC DNA]</scope>
    <source>
        <strain evidence="10 11">7523-2</strain>
    </source>
</reference>
<dbReference type="GO" id="GO:0004055">
    <property type="term" value="F:argininosuccinate synthase activity"/>
    <property type="evidence" value="ECO:0007669"/>
    <property type="project" value="UniProtKB-EC"/>
</dbReference>
<dbReference type="Pfam" id="PF00764">
    <property type="entry name" value="Arginosuc_synth"/>
    <property type="match status" value="1"/>
</dbReference>
<dbReference type="PANTHER" id="PTHR11587">
    <property type="entry name" value="ARGININOSUCCINATE SYNTHASE"/>
    <property type="match status" value="1"/>
</dbReference>
<dbReference type="GO" id="GO:0000050">
    <property type="term" value="P:urea cycle"/>
    <property type="evidence" value="ECO:0007669"/>
    <property type="project" value="TreeGrafter"/>
</dbReference>
<evidence type="ECO:0000256" key="2">
    <source>
        <dbReference type="ARBA" id="ARBA00012286"/>
    </source>
</evidence>
<feature type="non-terminal residue" evidence="10">
    <location>
        <position position="1"/>
    </location>
</feature>
<evidence type="ECO:0000256" key="6">
    <source>
        <dbReference type="ARBA" id="ARBA00022741"/>
    </source>
</evidence>